<evidence type="ECO:0000313" key="10">
    <source>
        <dbReference type="Proteomes" id="UP001275315"/>
    </source>
</evidence>
<dbReference type="PRINTS" id="PR00368">
    <property type="entry name" value="FADPNR"/>
</dbReference>
<keyword evidence="5" id="KW-0560">Oxidoreductase</keyword>
<dbReference type="SUPFAM" id="SSF51905">
    <property type="entry name" value="FAD/NAD(P)-binding domain"/>
    <property type="match status" value="1"/>
</dbReference>
<evidence type="ECO:0000256" key="4">
    <source>
        <dbReference type="ARBA" id="ARBA00022827"/>
    </source>
</evidence>
<evidence type="ECO:0000256" key="6">
    <source>
        <dbReference type="ARBA" id="ARBA00023157"/>
    </source>
</evidence>
<keyword evidence="4" id="KW-0274">FAD</keyword>
<proteinExistence type="inferred from homology"/>
<dbReference type="InterPro" id="IPR023753">
    <property type="entry name" value="FAD/NAD-binding_dom"/>
</dbReference>
<dbReference type="PANTHER" id="PTHR22912:SF160">
    <property type="entry name" value="DIHYDROLIPOYL DEHYDROGENASE"/>
    <property type="match status" value="1"/>
</dbReference>
<accession>A0ABU5CTB1</accession>
<feature type="domain" description="FAD/NAD(P)-binding" evidence="8">
    <location>
        <begin position="11"/>
        <end position="257"/>
    </location>
</feature>
<keyword evidence="6" id="KW-1015">Disulfide bond</keyword>
<keyword evidence="3" id="KW-0285">Flavoprotein</keyword>
<dbReference type="Pfam" id="PF07992">
    <property type="entry name" value="Pyr_redox_2"/>
    <property type="match status" value="1"/>
</dbReference>
<evidence type="ECO:0000256" key="3">
    <source>
        <dbReference type="ARBA" id="ARBA00022630"/>
    </source>
</evidence>
<comment type="similarity">
    <text evidence="2">Belongs to the class-I pyridine nucleotide-disulfide oxidoreductase family.</text>
</comment>
<gene>
    <name evidence="9" type="ORF">RWD45_14785</name>
</gene>
<evidence type="ECO:0000259" key="8">
    <source>
        <dbReference type="Pfam" id="PF07992"/>
    </source>
</evidence>
<dbReference type="EMBL" id="JAWDIQ010000002">
    <property type="protein sequence ID" value="MDY0409603.1"/>
    <property type="molecule type" value="Genomic_DNA"/>
</dbReference>
<dbReference type="Gene3D" id="3.50.50.60">
    <property type="entry name" value="FAD/NAD(P)-binding domain"/>
    <property type="match status" value="2"/>
</dbReference>
<reference evidence="9 10" key="1">
    <citation type="submission" date="2023-10" db="EMBL/GenBank/DDBJ databases">
        <title>Virgibacillus soli CC-YMP-6 genome.</title>
        <authorList>
            <person name="Miliotis G."/>
            <person name="Sengupta P."/>
            <person name="Hameed A."/>
            <person name="Chuvochina M."/>
            <person name="Mcdonagh F."/>
            <person name="Simpson A.C."/>
            <person name="Singh N.K."/>
            <person name="Rekha P.D."/>
            <person name="Raman K."/>
            <person name="Hugenholtz P."/>
            <person name="Venkateswaran K."/>
        </authorList>
    </citation>
    <scope>NUCLEOTIDE SEQUENCE [LARGE SCALE GENOMIC DNA]</scope>
    <source>
        <strain evidence="9 10">CC-YMP-6</strain>
    </source>
</reference>
<dbReference type="PANTHER" id="PTHR22912">
    <property type="entry name" value="DISULFIDE OXIDOREDUCTASE"/>
    <property type="match status" value="1"/>
</dbReference>
<dbReference type="RefSeq" id="WP_320380396.1">
    <property type="nucleotide sequence ID" value="NZ_JAWDIQ010000002.1"/>
</dbReference>
<dbReference type="PROSITE" id="PS00076">
    <property type="entry name" value="PYRIDINE_REDOX_1"/>
    <property type="match status" value="1"/>
</dbReference>
<dbReference type="InterPro" id="IPR050151">
    <property type="entry name" value="Class-I_Pyr_Nuc-Dis_Oxidored"/>
</dbReference>
<dbReference type="PRINTS" id="PR00411">
    <property type="entry name" value="PNDRDTASEI"/>
</dbReference>
<keyword evidence="10" id="KW-1185">Reference proteome</keyword>
<dbReference type="InterPro" id="IPR012999">
    <property type="entry name" value="Pyr_OxRdtase_I_AS"/>
</dbReference>
<dbReference type="Proteomes" id="UP001275315">
    <property type="component" value="Unassembled WGS sequence"/>
</dbReference>
<evidence type="ECO:0000313" key="9">
    <source>
        <dbReference type="EMBL" id="MDY0409603.1"/>
    </source>
</evidence>
<evidence type="ECO:0000256" key="1">
    <source>
        <dbReference type="ARBA" id="ARBA00001974"/>
    </source>
</evidence>
<evidence type="ECO:0000256" key="7">
    <source>
        <dbReference type="ARBA" id="ARBA00023284"/>
    </source>
</evidence>
<comment type="caution">
    <text evidence="9">The sequence shown here is derived from an EMBL/GenBank/DDBJ whole genome shotgun (WGS) entry which is preliminary data.</text>
</comment>
<comment type="cofactor">
    <cofactor evidence="1">
        <name>FAD</name>
        <dbReference type="ChEBI" id="CHEBI:57692"/>
    </cofactor>
</comment>
<evidence type="ECO:0000256" key="2">
    <source>
        <dbReference type="ARBA" id="ARBA00007532"/>
    </source>
</evidence>
<organism evidence="9 10">
    <name type="scientific">Paracerasibacillus soli</name>
    <dbReference type="NCBI Taxonomy" id="480284"/>
    <lineage>
        <taxon>Bacteria</taxon>
        <taxon>Bacillati</taxon>
        <taxon>Bacillota</taxon>
        <taxon>Bacilli</taxon>
        <taxon>Bacillales</taxon>
        <taxon>Bacillaceae</taxon>
        <taxon>Paracerasibacillus</taxon>
    </lineage>
</organism>
<keyword evidence="7" id="KW-0676">Redox-active center</keyword>
<name>A0ABU5CTB1_9BACI</name>
<dbReference type="InterPro" id="IPR036188">
    <property type="entry name" value="FAD/NAD-bd_sf"/>
</dbReference>
<evidence type="ECO:0000256" key="5">
    <source>
        <dbReference type="ARBA" id="ARBA00023002"/>
    </source>
</evidence>
<sequence>MVVGEISQNREVVIIGGGPGGYHAAIRAAQHGLAVTLIEQKGLGGTCLHEGCIPSKLWAYVAKEFVGIPQLAALGIQTNTPTLHINQLHQYKMNIVEQLKKGVQTLCEANQIEVLKGKASFLAEDRIGVENGHQFDTYTFEKAIIATGCEYVLPAQFHIGSNHIYCSSEIYQLNELPNHVLVHGNDFIAIEVASVFADLGSKVTFLLTADDFPFDVPLQKELTRICKKKKIKLIKGADIKSVVETNAGLHVIYKSKHGEVAVQVSHLYTSGIKKVNKEWLGMIVCICK</sequence>
<protein>
    <submittedName>
        <fullName evidence="9">FAD-dependent oxidoreductase</fullName>
    </submittedName>
</protein>